<sequence length="260" mass="28780">MNALRRNDLTGAEALIRKRLATDPEDLEAARLLAGVAAMTGSSADAEALLRRAIARAPAFVLAYADLVSLLCRLDRAEEAIALLDNVIEDPSRRLWALSLKTTLLAGERRVEEALHVHKQLVARAPGAAVPWMNYGYALKTAGRLEDAVVAYRRSLKIDPANSFAWLGLANLRTVHLGSDDVTLLERALEAVRDDVQRIHLHFALGKALGDLNQFELSFRQYQMANDIRGCQSASKRDPRSACKRDPTAAWRSVDVEREF</sequence>
<evidence type="ECO:0000313" key="3">
    <source>
        <dbReference type="Proteomes" id="UP000566324"/>
    </source>
</evidence>
<dbReference type="SMART" id="SM00028">
    <property type="entry name" value="TPR"/>
    <property type="match status" value="2"/>
</dbReference>
<accession>A0A7W7F7H2</accession>
<comment type="caution">
    <text evidence="2">The sequence shown here is derived from an EMBL/GenBank/DDBJ whole genome shotgun (WGS) entry which is preliminary data.</text>
</comment>
<organism evidence="2 3">
    <name type="scientific">Sphingosinicella soli</name>
    <dbReference type="NCBI Taxonomy" id="333708"/>
    <lineage>
        <taxon>Bacteria</taxon>
        <taxon>Pseudomonadati</taxon>
        <taxon>Pseudomonadota</taxon>
        <taxon>Alphaproteobacteria</taxon>
        <taxon>Sphingomonadales</taxon>
        <taxon>Sphingosinicellaceae</taxon>
        <taxon>Sphingosinicella</taxon>
    </lineage>
</organism>
<proteinExistence type="predicted"/>
<dbReference type="AlphaFoldDB" id="A0A7W7F7H2"/>
<evidence type="ECO:0000313" key="2">
    <source>
        <dbReference type="EMBL" id="MBB4633680.1"/>
    </source>
</evidence>
<feature type="repeat" description="TPR" evidence="1">
    <location>
        <begin position="129"/>
        <end position="162"/>
    </location>
</feature>
<dbReference type="Proteomes" id="UP000566324">
    <property type="component" value="Unassembled WGS sequence"/>
</dbReference>
<dbReference type="Pfam" id="PF13428">
    <property type="entry name" value="TPR_14"/>
    <property type="match status" value="1"/>
</dbReference>
<gene>
    <name evidence="2" type="ORF">GGQ98_003329</name>
</gene>
<dbReference type="InterPro" id="IPR019734">
    <property type="entry name" value="TPR_rpt"/>
</dbReference>
<dbReference type="InterPro" id="IPR052943">
    <property type="entry name" value="TMTC_O-mannosyl-trnsfr"/>
</dbReference>
<dbReference type="EMBL" id="JACHNZ010000052">
    <property type="protein sequence ID" value="MBB4633680.1"/>
    <property type="molecule type" value="Genomic_DNA"/>
</dbReference>
<keyword evidence="1" id="KW-0802">TPR repeat</keyword>
<reference evidence="2 3" key="1">
    <citation type="submission" date="2020-08" db="EMBL/GenBank/DDBJ databases">
        <title>Genomic Encyclopedia of Type Strains, Phase IV (KMG-IV): sequencing the most valuable type-strain genomes for metagenomic binning, comparative biology and taxonomic classification.</title>
        <authorList>
            <person name="Goeker M."/>
        </authorList>
    </citation>
    <scope>NUCLEOTIDE SEQUENCE [LARGE SCALE GENOMIC DNA]</scope>
    <source>
        <strain evidence="2 3">DSM 17328</strain>
    </source>
</reference>
<dbReference type="InterPro" id="IPR011990">
    <property type="entry name" value="TPR-like_helical_dom_sf"/>
</dbReference>
<dbReference type="SUPFAM" id="SSF48452">
    <property type="entry name" value="TPR-like"/>
    <property type="match status" value="1"/>
</dbReference>
<name>A0A7W7F7H2_9SPHN</name>
<dbReference type="PANTHER" id="PTHR44809:SF1">
    <property type="entry name" value="PROTEIN O-MANNOSYL-TRANSFERASE TMTC1"/>
    <property type="match status" value="1"/>
</dbReference>
<dbReference type="PROSITE" id="PS50005">
    <property type="entry name" value="TPR"/>
    <property type="match status" value="1"/>
</dbReference>
<dbReference type="Gene3D" id="1.25.40.10">
    <property type="entry name" value="Tetratricopeptide repeat domain"/>
    <property type="match status" value="2"/>
</dbReference>
<feature type="non-terminal residue" evidence="2">
    <location>
        <position position="260"/>
    </location>
</feature>
<dbReference type="PANTHER" id="PTHR44809">
    <property type="match status" value="1"/>
</dbReference>
<dbReference type="Pfam" id="PF13432">
    <property type="entry name" value="TPR_16"/>
    <property type="match status" value="1"/>
</dbReference>
<keyword evidence="3" id="KW-1185">Reference proteome</keyword>
<evidence type="ECO:0000256" key="1">
    <source>
        <dbReference type="PROSITE-ProRule" id="PRU00339"/>
    </source>
</evidence>
<protein>
    <submittedName>
        <fullName evidence="2">Tetratricopeptide (TPR) repeat protein</fullName>
    </submittedName>
</protein>